<keyword evidence="3 7" id="KW-0732">Signal</keyword>
<name>A0ABS1JXV9_9MICC</name>
<evidence type="ECO:0000256" key="5">
    <source>
        <dbReference type="SAM" id="MobiDB-lite"/>
    </source>
</evidence>
<evidence type="ECO:0000313" key="9">
    <source>
        <dbReference type="EMBL" id="MBL0704013.1"/>
    </source>
</evidence>
<keyword evidence="10" id="KW-1185">Reference proteome</keyword>
<dbReference type="RefSeq" id="WP_189695104.1">
    <property type="nucleotide sequence ID" value="NZ_BNCM01000017.1"/>
</dbReference>
<evidence type="ECO:0000256" key="3">
    <source>
        <dbReference type="ARBA" id="ARBA00022729"/>
    </source>
</evidence>
<dbReference type="SUPFAM" id="SSF81296">
    <property type="entry name" value="E set domains"/>
    <property type="match status" value="1"/>
</dbReference>
<feature type="domain" description="CopC" evidence="8">
    <location>
        <begin position="27"/>
        <end position="119"/>
    </location>
</feature>
<sequence>MRGLVRLLAVLGLGGALMLPAAAAQAHDVLEQTTPADGSTVQSVPASVVLTFDHTPIGIGTEIQVKDPAGTNQADGAPSIVDGNVTQPIKPGAPAGTYTVVWRVVSADSHPIEGTFTFTAKTAGAAQTGSAAAGQQQPSSPEAASAPGTAAPSSSSSPTPELWIPLAAAALVLIAVLAFLTRRAVRRAAEE</sequence>
<feature type="signal peptide" evidence="7">
    <location>
        <begin position="1"/>
        <end position="26"/>
    </location>
</feature>
<dbReference type="Gene3D" id="2.60.40.1220">
    <property type="match status" value="1"/>
</dbReference>
<reference evidence="9 10" key="1">
    <citation type="submission" date="2021-01" db="EMBL/GenBank/DDBJ databases">
        <title>Genome public.</title>
        <authorList>
            <person name="Liu C."/>
            <person name="Sun Q."/>
        </authorList>
    </citation>
    <scope>NUCLEOTIDE SEQUENCE [LARGE SCALE GENOMIC DNA]</scope>
    <source>
        <strain evidence="9 10">JC656</strain>
    </source>
</reference>
<dbReference type="InterPro" id="IPR032694">
    <property type="entry name" value="CopC/D"/>
</dbReference>
<comment type="caution">
    <text evidence="9">The sequence shown here is derived from an EMBL/GenBank/DDBJ whole genome shotgun (WGS) entry which is preliminary data.</text>
</comment>
<feature type="region of interest" description="Disordered" evidence="5">
    <location>
        <begin position="127"/>
        <end position="159"/>
    </location>
</feature>
<feature type="region of interest" description="Disordered" evidence="5">
    <location>
        <begin position="67"/>
        <end position="88"/>
    </location>
</feature>
<evidence type="ECO:0000313" key="10">
    <source>
        <dbReference type="Proteomes" id="UP000639051"/>
    </source>
</evidence>
<comment type="subcellular location">
    <subcellularLocation>
        <location evidence="1">Cell envelope</location>
    </subcellularLocation>
</comment>
<feature type="transmembrane region" description="Helical" evidence="6">
    <location>
        <begin position="162"/>
        <end position="180"/>
    </location>
</feature>
<accession>A0ABS1JXV9</accession>
<keyword evidence="6" id="KW-1133">Transmembrane helix</keyword>
<dbReference type="PANTHER" id="PTHR34820">
    <property type="entry name" value="INNER MEMBRANE PROTEIN YEBZ"/>
    <property type="match status" value="1"/>
</dbReference>
<feature type="chain" id="PRO_5045524446" evidence="7">
    <location>
        <begin position="27"/>
        <end position="191"/>
    </location>
</feature>
<dbReference type="InterPro" id="IPR014756">
    <property type="entry name" value="Ig_E-set"/>
</dbReference>
<keyword evidence="6" id="KW-0472">Membrane</keyword>
<keyword evidence="4" id="KW-0186">Copper</keyword>
<dbReference type="PANTHER" id="PTHR34820:SF4">
    <property type="entry name" value="INNER MEMBRANE PROTEIN YEBZ"/>
    <property type="match status" value="1"/>
</dbReference>
<evidence type="ECO:0000259" key="8">
    <source>
        <dbReference type="Pfam" id="PF04234"/>
    </source>
</evidence>
<organism evidence="9 10">
    <name type="scientific">Sinomonas cellulolyticus</name>
    <dbReference type="NCBI Taxonomy" id="2801916"/>
    <lineage>
        <taxon>Bacteria</taxon>
        <taxon>Bacillati</taxon>
        <taxon>Actinomycetota</taxon>
        <taxon>Actinomycetes</taxon>
        <taxon>Micrococcales</taxon>
        <taxon>Micrococcaceae</taxon>
        <taxon>Sinomonas</taxon>
    </lineage>
</organism>
<evidence type="ECO:0000256" key="7">
    <source>
        <dbReference type="SAM" id="SignalP"/>
    </source>
</evidence>
<evidence type="ECO:0000256" key="4">
    <source>
        <dbReference type="ARBA" id="ARBA00023008"/>
    </source>
</evidence>
<evidence type="ECO:0000256" key="6">
    <source>
        <dbReference type="SAM" id="Phobius"/>
    </source>
</evidence>
<dbReference type="InterPro" id="IPR007348">
    <property type="entry name" value="CopC_dom"/>
</dbReference>
<keyword evidence="2" id="KW-0479">Metal-binding</keyword>
<keyword evidence="6" id="KW-0812">Transmembrane</keyword>
<dbReference type="Proteomes" id="UP000639051">
    <property type="component" value="Unassembled WGS sequence"/>
</dbReference>
<protein>
    <submittedName>
        <fullName evidence="9">Copper resistance protein CopC</fullName>
    </submittedName>
</protein>
<dbReference type="Pfam" id="PF04234">
    <property type="entry name" value="CopC"/>
    <property type="match status" value="1"/>
</dbReference>
<dbReference type="EMBL" id="JAERRC010000002">
    <property type="protein sequence ID" value="MBL0704013.1"/>
    <property type="molecule type" value="Genomic_DNA"/>
</dbReference>
<evidence type="ECO:0000256" key="2">
    <source>
        <dbReference type="ARBA" id="ARBA00022723"/>
    </source>
</evidence>
<evidence type="ECO:0000256" key="1">
    <source>
        <dbReference type="ARBA" id="ARBA00004196"/>
    </source>
</evidence>
<dbReference type="InterPro" id="IPR014755">
    <property type="entry name" value="Cu-Rt/internalin_Ig-like"/>
</dbReference>
<gene>
    <name evidence="9" type="ORF">JJE72_00655</name>
</gene>
<proteinExistence type="predicted"/>